<sequence>MELDNIDFQILRLLSKNSRIQWKDLGEQIHMTGQAVGNRIKKLEESGVIKAYSLIVDEMKLGLTFTAFVIIYMKTANHDSFIRFINDRNEVVEAHRVSGEGCYLLKIKVDSQEQLNLLLNRFLDHGNYTLNLSIQEIKLQNPLTAT</sequence>
<proteinExistence type="predicted"/>
<evidence type="ECO:0000313" key="6">
    <source>
        <dbReference type="Proteomes" id="UP000281498"/>
    </source>
</evidence>
<dbReference type="Pfam" id="PF13412">
    <property type="entry name" value="HTH_24"/>
    <property type="match status" value="1"/>
</dbReference>
<comment type="caution">
    <text evidence="5">The sequence shown here is derived from an EMBL/GenBank/DDBJ whole genome shotgun (WGS) entry which is preliminary data.</text>
</comment>
<feature type="domain" description="HTH asnC-type" evidence="4">
    <location>
        <begin position="3"/>
        <end position="64"/>
    </location>
</feature>
<dbReference type="GO" id="GO:0043565">
    <property type="term" value="F:sequence-specific DNA binding"/>
    <property type="evidence" value="ECO:0007669"/>
    <property type="project" value="InterPro"/>
</dbReference>
<dbReference type="Proteomes" id="UP000281498">
    <property type="component" value="Unassembled WGS sequence"/>
</dbReference>
<dbReference type="SUPFAM" id="SSF46785">
    <property type="entry name" value="Winged helix' DNA-binding domain"/>
    <property type="match status" value="1"/>
</dbReference>
<dbReference type="AlphaFoldDB" id="A0A3A9JXS5"/>
<reference evidence="5 6" key="1">
    <citation type="submission" date="2017-10" db="EMBL/GenBank/DDBJ databases">
        <title>Bacillus sp. nov., a halophilic bacterium isolated from a Keqin Lake.</title>
        <authorList>
            <person name="Wang H."/>
        </authorList>
    </citation>
    <scope>NUCLEOTIDE SEQUENCE [LARGE SCALE GENOMIC DNA]</scope>
    <source>
        <strain evidence="5 6">KCTC 13187</strain>
    </source>
</reference>
<evidence type="ECO:0000256" key="3">
    <source>
        <dbReference type="ARBA" id="ARBA00023163"/>
    </source>
</evidence>
<dbReference type="InterPro" id="IPR000485">
    <property type="entry name" value="AsnC-type_HTH_dom"/>
</dbReference>
<dbReference type="EMBL" id="PDOE01000019">
    <property type="protein sequence ID" value="RKL65287.1"/>
    <property type="molecule type" value="Genomic_DNA"/>
</dbReference>
<protein>
    <submittedName>
        <fullName evidence="5">Transcriptional regulator</fullName>
    </submittedName>
</protein>
<dbReference type="Pfam" id="PF01037">
    <property type="entry name" value="AsnC_trans_reg"/>
    <property type="match status" value="1"/>
</dbReference>
<dbReference type="InterPro" id="IPR011008">
    <property type="entry name" value="Dimeric_a/b-barrel"/>
</dbReference>
<evidence type="ECO:0000259" key="4">
    <source>
        <dbReference type="PROSITE" id="PS50956"/>
    </source>
</evidence>
<accession>A0A3A9JXS5</accession>
<dbReference type="Gene3D" id="1.10.10.10">
    <property type="entry name" value="Winged helix-like DNA-binding domain superfamily/Winged helix DNA-binding domain"/>
    <property type="match status" value="1"/>
</dbReference>
<dbReference type="InterPro" id="IPR036390">
    <property type="entry name" value="WH_DNA-bd_sf"/>
</dbReference>
<dbReference type="PANTHER" id="PTHR30154:SF55">
    <property type="entry name" value="HTH-TYPE TRANSCRIPTIONAL REGULATOR LRPB"/>
    <property type="match status" value="1"/>
</dbReference>
<dbReference type="SUPFAM" id="SSF54909">
    <property type="entry name" value="Dimeric alpha+beta barrel"/>
    <property type="match status" value="1"/>
</dbReference>
<dbReference type="FunFam" id="1.10.10.10:FF:000441">
    <property type="entry name" value="AsnC family transcriptional regulator"/>
    <property type="match status" value="1"/>
</dbReference>
<organism evidence="5 6">
    <name type="scientific">Salipaludibacillus neizhouensis</name>
    <dbReference type="NCBI Taxonomy" id="885475"/>
    <lineage>
        <taxon>Bacteria</taxon>
        <taxon>Bacillati</taxon>
        <taxon>Bacillota</taxon>
        <taxon>Bacilli</taxon>
        <taxon>Bacillales</taxon>
        <taxon>Bacillaceae</taxon>
    </lineage>
</organism>
<dbReference type="PROSITE" id="PS50956">
    <property type="entry name" value="HTH_ASNC_2"/>
    <property type="match status" value="1"/>
</dbReference>
<evidence type="ECO:0000256" key="2">
    <source>
        <dbReference type="ARBA" id="ARBA00023125"/>
    </source>
</evidence>
<dbReference type="GO" id="GO:0043200">
    <property type="term" value="P:response to amino acid"/>
    <property type="evidence" value="ECO:0007669"/>
    <property type="project" value="TreeGrafter"/>
</dbReference>
<gene>
    <name evidence="5" type="ORF">CR203_21695</name>
</gene>
<dbReference type="InterPro" id="IPR036388">
    <property type="entry name" value="WH-like_DNA-bd_sf"/>
</dbReference>
<evidence type="ECO:0000256" key="1">
    <source>
        <dbReference type="ARBA" id="ARBA00023015"/>
    </source>
</evidence>
<dbReference type="RefSeq" id="WP_110935694.1">
    <property type="nucleotide sequence ID" value="NZ_KZ614146.1"/>
</dbReference>
<evidence type="ECO:0000313" key="5">
    <source>
        <dbReference type="EMBL" id="RKL65287.1"/>
    </source>
</evidence>
<keyword evidence="6" id="KW-1185">Reference proteome</keyword>
<name>A0A3A9JXS5_9BACI</name>
<dbReference type="InterPro" id="IPR019888">
    <property type="entry name" value="Tscrpt_reg_AsnC-like"/>
</dbReference>
<dbReference type="GO" id="GO:0005829">
    <property type="term" value="C:cytosol"/>
    <property type="evidence" value="ECO:0007669"/>
    <property type="project" value="TreeGrafter"/>
</dbReference>
<dbReference type="Gene3D" id="3.30.70.920">
    <property type="match status" value="1"/>
</dbReference>
<dbReference type="PRINTS" id="PR00033">
    <property type="entry name" value="HTHASNC"/>
</dbReference>
<keyword evidence="3" id="KW-0804">Transcription</keyword>
<dbReference type="InterPro" id="IPR019887">
    <property type="entry name" value="Tscrpt_reg_AsnC/Lrp_C"/>
</dbReference>
<keyword evidence="2" id="KW-0238">DNA-binding</keyword>
<dbReference type="PANTHER" id="PTHR30154">
    <property type="entry name" value="LEUCINE-RESPONSIVE REGULATORY PROTEIN"/>
    <property type="match status" value="1"/>
</dbReference>
<keyword evidence="1" id="KW-0805">Transcription regulation</keyword>
<dbReference type="OrthoDB" id="34294at2"/>
<dbReference type="SMART" id="SM00344">
    <property type="entry name" value="HTH_ASNC"/>
    <property type="match status" value="1"/>
</dbReference>